<dbReference type="AlphaFoldDB" id="A0A0J9EXL7"/>
<dbReference type="Proteomes" id="UP000033607">
    <property type="component" value="Unassembled WGS sequence"/>
</dbReference>
<dbReference type="GO" id="GO:0000160">
    <property type="term" value="P:phosphorelay signal transduction system"/>
    <property type="evidence" value="ECO:0007669"/>
    <property type="project" value="InterPro"/>
</dbReference>
<evidence type="ECO:0000256" key="3">
    <source>
        <dbReference type="SAM" id="Coils"/>
    </source>
</evidence>
<name>A0A0J9EXL7_9CYAN</name>
<sequence>QHQPQLILMDIKMPVMNGLEAIQRIKTTPEGEATVMIAVLASSLNDSQEEMLNNCCDDTIFKPIREEVLLDKIAECLGVRYVYASEATESPADNNKQQELRLAIEKLNQMSNEWRSQVSNAAIACDLQKVLQLLEEIPEAQLSLKELLNRLADEYQFDAIAQLFNPENPPI</sequence>
<dbReference type="RefSeq" id="WP_049557978.1">
    <property type="nucleotide sequence ID" value="NZ_LATL02000051.1"/>
</dbReference>
<keyword evidence="3" id="KW-0175">Coiled coil</keyword>
<evidence type="ECO:0000313" key="5">
    <source>
        <dbReference type="EMBL" id="KMW70851.1"/>
    </source>
</evidence>
<protein>
    <recommendedName>
        <fullName evidence="4">Response regulatory domain-containing protein</fullName>
    </recommendedName>
</protein>
<proteinExistence type="predicted"/>
<dbReference type="PROSITE" id="PS50110">
    <property type="entry name" value="RESPONSE_REGULATORY"/>
    <property type="match status" value="1"/>
</dbReference>
<feature type="coiled-coil region" evidence="3">
    <location>
        <begin position="93"/>
        <end position="150"/>
    </location>
</feature>
<dbReference type="InterPro" id="IPR001789">
    <property type="entry name" value="Sig_transdc_resp-reg_receiver"/>
</dbReference>
<dbReference type="InterPro" id="IPR011006">
    <property type="entry name" value="CheY-like_superfamily"/>
</dbReference>
<evidence type="ECO:0000256" key="2">
    <source>
        <dbReference type="PROSITE-ProRule" id="PRU00169"/>
    </source>
</evidence>
<gene>
    <name evidence="5" type="ORF">WN50_32245</name>
</gene>
<comment type="caution">
    <text evidence="5">The sequence shown here is derived from an EMBL/GenBank/DDBJ whole genome shotgun (WGS) entry which is preliminary data.</text>
</comment>
<dbReference type="PANTHER" id="PTHR44591">
    <property type="entry name" value="STRESS RESPONSE REGULATOR PROTEIN 1"/>
    <property type="match status" value="1"/>
</dbReference>
<keyword evidence="1 2" id="KW-0597">Phosphoprotein</keyword>
<evidence type="ECO:0000259" key="4">
    <source>
        <dbReference type="PROSITE" id="PS50110"/>
    </source>
</evidence>
<dbReference type="SUPFAM" id="SSF52172">
    <property type="entry name" value="CheY-like"/>
    <property type="match status" value="1"/>
</dbReference>
<evidence type="ECO:0000256" key="1">
    <source>
        <dbReference type="ARBA" id="ARBA00022553"/>
    </source>
</evidence>
<evidence type="ECO:0000313" key="6">
    <source>
        <dbReference type="Proteomes" id="UP000033607"/>
    </source>
</evidence>
<dbReference type="Pfam" id="PF00072">
    <property type="entry name" value="Response_reg"/>
    <property type="match status" value="1"/>
</dbReference>
<organism evidence="5 6">
    <name type="scientific">Limnoraphis robusta CS-951</name>
    <dbReference type="NCBI Taxonomy" id="1637645"/>
    <lineage>
        <taxon>Bacteria</taxon>
        <taxon>Bacillati</taxon>
        <taxon>Cyanobacteriota</taxon>
        <taxon>Cyanophyceae</taxon>
        <taxon>Oscillatoriophycideae</taxon>
        <taxon>Oscillatoriales</taxon>
        <taxon>Sirenicapillariaceae</taxon>
        <taxon>Limnoraphis</taxon>
    </lineage>
</organism>
<accession>A0A0J9EXL7</accession>
<dbReference type="PANTHER" id="PTHR44591:SF3">
    <property type="entry name" value="RESPONSE REGULATORY DOMAIN-CONTAINING PROTEIN"/>
    <property type="match status" value="1"/>
</dbReference>
<dbReference type="EMBL" id="LATL02000051">
    <property type="protein sequence ID" value="KMW70851.1"/>
    <property type="molecule type" value="Genomic_DNA"/>
</dbReference>
<dbReference type="Gene3D" id="3.40.50.2300">
    <property type="match status" value="1"/>
</dbReference>
<reference evidence="5 6" key="1">
    <citation type="submission" date="2015-06" db="EMBL/GenBank/DDBJ databases">
        <title>Draft genome assembly of filamentous brackish cyanobacterium Limnoraphis robusta strain CS-951.</title>
        <authorList>
            <person name="Willis A."/>
            <person name="Parks M."/>
            <person name="Burford M.A."/>
        </authorList>
    </citation>
    <scope>NUCLEOTIDE SEQUENCE [LARGE SCALE GENOMIC DNA]</scope>
    <source>
        <strain evidence="5 6">CS-951</strain>
    </source>
</reference>
<feature type="domain" description="Response regulatory" evidence="4">
    <location>
        <begin position="1"/>
        <end position="77"/>
    </location>
</feature>
<feature type="modified residue" description="4-aspartylphosphate" evidence="2">
    <location>
        <position position="10"/>
    </location>
</feature>
<dbReference type="OrthoDB" id="9799157at2"/>
<feature type="non-terminal residue" evidence="5">
    <location>
        <position position="1"/>
    </location>
</feature>
<dbReference type="InterPro" id="IPR050595">
    <property type="entry name" value="Bact_response_regulator"/>
</dbReference>